<organism evidence="1 2">
    <name type="scientific">Beggiatoa alba B18LD</name>
    <dbReference type="NCBI Taxonomy" id="395493"/>
    <lineage>
        <taxon>Bacteria</taxon>
        <taxon>Pseudomonadati</taxon>
        <taxon>Pseudomonadota</taxon>
        <taxon>Gammaproteobacteria</taxon>
        <taxon>Thiotrichales</taxon>
        <taxon>Thiotrichaceae</taxon>
        <taxon>Beggiatoa</taxon>
    </lineage>
</organism>
<dbReference type="OrthoDB" id="8542820at2"/>
<dbReference type="RefSeq" id="WP_002692057.1">
    <property type="nucleotide sequence ID" value="NZ_JH600070.1"/>
</dbReference>
<reference evidence="1 2" key="1">
    <citation type="submission" date="2011-11" db="EMBL/GenBank/DDBJ databases">
        <title>Improved High-Quality Draft sequence of Beggiatoa alba B18lD.</title>
        <authorList>
            <consortium name="US DOE Joint Genome Institute"/>
            <person name="Lucas S."/>
            <person name="Han J."/>
            <person name="Lapidus A."/>
            <person name="Cheng J.-F."/>
            <person name="Goodwin L."/>
            <person name="Pitluck S."/>
            <person name="Peters L."/>
            <person name="Mikhailova N."/>
            <person name="Held B."/>
            <person name="Detter J.C."/>
            <person name="Han C."/>
            <person name="Tapia R."/>
            <person name="Land M."/>
            <person name="Hauser L."/>
            <person name="Kyrpides N."/>
            <person name="Ivanova N."/>
            <person name="Pagani I."/>
            <person name="Samuel K."/>
            <person name="Teske A."/>
            <person name="Mueller J."/>
            <person name="Woyke T."/>
        </authorList>
    </citation>
    <scope>NUCLEOTIDE SEQUENCE [LARGE SCALE GENOMIC DNA]</scope>
    <source>
        <strain evidence="1 2">B18LD</strain>
    </source>
</reference>
<evidence type="ECO:0000313" key="1">
    <source>
        <dbReference type="EMBL" id="EIJ44205.1"/>
    </source>
</evidence>
<evidence type="ECO:0000313" key="2">
    <source>
        <dbReference type="Proteomes" id="UP000005744"/>
    </source>
</evidence>
<dbReference type="eggNOG" id="COG4552">
    <property type="taxonomic scope" value="Bacteria"/>
</dbReference>
<dbReference type="Pfam" id="PF13527">
    <property type="entry name" value="Acetyltransf_9"/>
    <property type="match status" value="1"/>
</dbReference>
<dbReference type="HOGENOM" id="CLU_072024_0_0_6"/>
<dbReference type="Gene3D" id="3.40.630.30">
    <property type="match status" value="1"/>
</dbReference>
<dbReference type="EMBL" id="JH600070">
    <property type="protein sequence ID" value="EIJ44205.1"/>
    <property type="molecule type" value="Genomic_DNA"/>
</dbReference>
<accession>I3CKR2</accession>
<dbReference type="Proteomes" id="UP000005744">
    <property type="component" value="Unassembled WGS sequence"/>
</dbReference>
<dbReference type="AlphaFoldDB" id="I3CKR2"/>
<sequence>MQITRYQAGQEAQILTLFEQTFGKPLSLAYWQWRFLQNPVYSPLIYLMWDDELLVGHYAASPCYLNLEGTPILSALSMTTMTHPQYNGRGIFTDLAQQFYSDMQQAGFSSIWGFPNRNSHYGFIKKLAWHNLNLLPTLTLATQGLKTTQASVLIQPISQFTAQHADTYRTFCQAFPVSVHKSSDFLTWRYLQNPSNHYTIFSCSDHEQTYFAVTKLYQTAETRAVDIVECIFPADESLLLALLNQIVTFYHPITQINGWVSLQDALYLPLEKIGFIPTLPLTYLGVRAFGESYQSALYNAQHWRVSMGDSDVF</sequence>
<dbReference type="InterPro" id="IPR016181">
    <property type="entry name" value="Acyl_CoA_acyltransferase"/>
</dbReference>
<proteinExistence type="predicted"/>
<name>I3CKR2_9GAMM</name>
<dbReference type="STRING" id="395493.BegalDRAFT_3387"/>
<keyword evidence="2" id="KW-1185">Reference proteome</keyword>
<gene>
    <name evidence="1" type="ORF">BegalDRAFT_3387</name>
</gene>
<evidence type="ECO:0008006" key="3">
    <source>
        <dbReference type="Google" id="ProtNLM"/>
    </source>
</evidence>
<dbReference type="SUPFAM" id="SSF55729">
    <property type="entry name" value="Acyl-CoA N-acyltransferases (Nat)"/>
    <property type="match status" value="1"/>
</dbReference>
<protein>
    <recommendedName>
        <fullName evidence="3">N-acetyltransferase domain-containing protein</fullName>
    </recommendedName>
</protein>